<dbReference type="GO" id="GO:0034496">
    <property type="term" value="P:multivesicular body membrane disassembly"/>
    <property type="evidence" value="ECO:0007669"/>
    <property type="project" value="TreeGrafter"/>
</dbReference>
<keyword evidence="14" id="KW-0443">Lipid metabolism</keyword>
<sequence length="423" mass="46042">MYLSLPGALYTLLTTYLWPKQHFPETKPLTFHLRHVHATATSSEILFADVQSPQQIQALGHDSYDLPLSSQRGGIRDCTMTANAYVEPKDSEWYDLKDRWNNSHPFGWSPTDNGFRGHVFVSEDNSTVVVSVKGTSAPWIAGGGGPTMKKDKLNDNLLFSCCCARVGPTWSTVCGCYNGSNRCEQTCIEDALQEESLFYPVGINLYNNVTYMYPEANIWVIGHSLGGALASLIGLTFGAPVVAFESPGEAMAARRLHLPSPPSLQHITHIYHTADPIAMGTCNGVSSWCAIGGYAMETKCHLGEVIQYDTVGLLKWGVSISTHPIKVVLEQVLSAEWKGDGEKGGAPASDVVPKPRRAAEVEGEDGVCMDCYSWDTRRSSAPVNMAISRHHSRVLAVLSPSKGVVLGASDVPNLASSKRFPIR</sequence>
<keyword evidence="11" id="KW-0735">Signal-anchor</keyword>
<keyword evidence="16" id="KW-0325">Glycoprotein</keyword>
<evidence type="ECO:0000256" key="17">
    <source>
        <dbReference type="ARBA" id="ARBA00024663"/>
    </source>
</evidence>
<evidence type="ECO:0000313" key="21">
    <source>
        <dbReference type="Proteomes" id="UP000629468"/>
    </source>
</evidence>
<evidence type="ECO:0000256" key="13">
    <source>
        <dbReference type="ARBA" id="ARBA00023006"/>
    </source>
</evidence>
<evidence type="ECO:0000256" key="15">
    <source>
        <dbReference type="ARBA" id="ARBA00023136"/>
    </source>
</evidence>
<dbReference type="GO" id="GO:0005775">
    <property type="term" value="C:vacuolar lumen"/>
    <property type="evidence" value="ECO:0007669"/>
    <property type="project" value="TreeGrafter"/>
</dbReference>
<comment type="subunit">
    <text evidence="5">Binds to both phosphatidylinositol (PI) and phosphatidylinositol 3,5-bisphosphate (PIP2).</text>
</comment>
<dbReference type="SUPFAM" id="SSF53474">
    <property type="entry name" value="alpha/beta-Hydrolases"/>
    <property type="match status" value="1"/>
</dbReference>
<dbReference type="GO" id="GO:0004806">
    <property type="term" value="F:triacylglycerol lipase activity"/>
    <property type="evidence" value="ECO:0007669"/>
    <property type="project" value="UniProtKB-EC"/>
</dbReference>
<keyword evidence="13" id="KW-0072">Autophagy</keyword>
<evidence type="ECO:0000256" key="16">
    <source>
        <dbReference type="ARBA" id="ARBA00023180"/>
    </source>
</evidence>
<dbReference type="GO" id="GO:0046461">
    <property type="term" value="P:neutral lipid catabolic process"/>
    <property type="evidence" value="ECO:0007669"/>
    <property type="project" value="TreeGrafter"/>
</dbReference>
<dbReference type="InterPro" id="IPR002921">
    <property type="entry name" value="Fungal_lipase-type"/>
</dbReference>
<accession>A0A8H7KIM3</accession>
<dbReference type="PANTHER" id="PTHR47175:SF2">
    <property type="entry name" value="LIPASE ATG15-RELATED"/>
    <property type="match status" value="1"/>
</dbReference>
<evidence type="ECO:0000256" key="12">
    <source>
        <dbReference type="ARBA" id="ARBA00022989"/>
    </source>
</evidence>
<organism evidence="20 21">
    <name type="scientific">Agaricus bisporus var. burnettii</name>
    <dbReference type="NCBI Taxonomy" id="192524"/>
    <lineage>
        <taxon>Eukaryota</taxon>
        <taxon>Fungi</taxon>
        <taxon>Dikarya</taxon>
        <taxon>Basidiomycota</taxon>
        <taxon>Agaricomycotina</taxon>
        <taxon>Agaricomycetes</taxon>
        <taxon>Agaricomycetidae</taxon>
        <taxon>Agaricales</taxon>
        <taxon>Agaricineae</taxon>
        <taxon>Agaricaceae</taxon>
        <taxon>Agaricus</taxon>
    </lineage>
</organism>
<feature type="domain" description="Fungal lipase-type" evidence="19">
    <location>
        <begin position="209"/>
        <end position="235"/>
    </location>
</feature>
<keyword evidence="15" id="KW-0472">Membrane</keyword>
<dbReference type="GO" id="GO:0004620">
    <property type="term" value="F:phospholipase activity"/>
    <property type="evidence" value="ECO:0007669"/>
    <property type="project" value="TreeGrafter"/>
</dbReference>
<evidence type="ECO:0000256" key="11">
    <source>
        <dbReference type="ARBA" id="ARBA00022968"/>
    </source>
</evidence>
<comment type="caution">
    <text evidence="20">The sequence shown here is derived from an EMBL/GenBank/DDBJ whole genome shotgun (WGS) entry which is preliminary data.</text>
</comment>
<evidence type="ECO:0000256" key="6">
    <source>
        <dbReference type="ARBA" id="ARBA00013279"/>
    </source>
</evidence>
<evidence type="ECO:0000256" key="14">
    <source>
        <dbReference type="ARBA" id="ARBA00023098"/>
    </source>
</evidence>
<keyword evidence="9" id="KW-0378">Hydrolase</keyword>
<evidence type="ECO:0000256" key="7">
    <source>
        <dbReference type="ARBA" id="ARBA00022692"/>
    </source>
</evidence>
<evidence type="ECO:0000256" key="8">
    <source>
        <dbReference type="ARBA" id="ARBA00022753"/>
    </source>
</evidence>
<dbReference type="CDD" id="cd00519">
    <property type="entry name" value="Lipase_3"/>
    <property type="match status" value="1"/>
</dbReference>
<dbReference type="EMBL" id="JABXXO010000005">
    <property type="protein sequence ID" value="KAF7777922.1"/>
    <property type="molecule type" value="Genomic_DNA"/>
</dbReference>
<dbReference type="Gene3D" id="3.40.50.1820">
    <property type="entry name" value="alpha/beta hydrolase"/>
    <property type="match status" value="1"/>
</dbReference>
<protein>
    <recommendedName>
        <fullName evidence="6">triacylglycerol lipase</fullName>
        <ecNumber evidence="6">3.1.1.3</ecNumber>
    </recommendedName>
    <alternativeName>
        <fullName evidence="18">Autophagy-related protein 15</fullName>
    </alternativeName>
</protein>
<evidence type="ECO:0000256" key="5">
    <source>
        <dbReference type="ARBA" id="ARBA00011137"/>
    </source>
</evidence>
<comment type="function">
    <text evidence="17">Lipase which is essential for lysis of subvacuolar cytoplasm to vacuole targeted bodies and intravacuolar autophagic bodies. Involved in the lysis of intravacuolar multivesicular body (MVB) vesicles. The intravacuolar membrane disintegration by ATG15 is critical to life span extension.</text>
</comment>
<keyword evidence="12" id="KW-1133">Transmembrane helix</keyword>
<proteinExistence type="inferred from homology"/>
<evidence type="ECO:0000256" key="1">
    <source>
        <dbReference type="ARBA" id="ARBA00001024"/>
    </source>
</evidence>
<evidence type="ECO:0000256" key="3">
    <source>
        <dbReference type="ARBA" id="ARBA00004343"/>
    </source>
</evidence>
<dbReference type="GO" id="GO:0032585">
    <property type="term" value="C:multivesicular body membrane"/>
    <property type="evidence" value="ECO:0007669"/>
    <property type="project" value="UniProtKB-SubCell"/>
</dbReference>
<comment type="similarity">
    <text evidence="4">Belongs to the AB hydrolase superfamily. Lipase family.</text>
</comment>
<dbReference type="PANTHER" id="PTHR47175">
    <property type="entry name" value="LIPASE ATG15-RELATED"/>
    <property type="match status" value="1"/>
</dbReference>
<keyword evidence="7" id="KW-0812">Transmembrane</keyword>
<evidence type="ECO:0000256" key="9">
    <source>
        <dbReference type="ARBA" id="ARBA00022801"/>
    </source>
</evidence>
<evidence type="ECO:0000256" key="10">
    <source>
        <dbReference type="ARBA" id="ARBA00022963"/>
    </source>
</evidence>
<evidence type="ECO:0000256" key="2">
    <source>
        <dbReference type="ARBA" id="ARBA00004270"/>
    </source>
</evidence>
<dbReference type="EC" id="3.1.1.3" evidence="6"/>
<dbReference type="AlphaFoldDB" id="A0A8H7KIM3"/>
<keyword evidence="10" id="KW-0442">Lipid degradation</keyword>
<evidence type="ECO:0000256" key="18">
    <source>
        <dbReference type="ARBA" id="ARBA00029828"/>
    </source>
</evidence>
<comment type="subcellular location">
    <subcellularLocation>
        <location evidence="3">Endosome</location>
        <location evidence="3">Multivesicular body membrane</location>
        <topology evidence="3">Single-pass type II membrane protein</topology>
    </subcellularLocation>
    <subcellularLocation>
        <location evidence="2">Prevacuolar compartment membrane</location>
        <topology evidence="2">Single-pass type II membrane protein</topology>
    </subcellularLocation>
</comment>
<reference evidence="20 21" key="1">
    <citation type="journal article" name="Sci. Rep.">
        <title>Telomere-to-telomere assembled and centromere annotated genomes of the two main subspecies of the button mushroom Agaricus bisporus reveal especially polymorphic chromosome ends.</title>
        <authorList>
            <person name="Sonnenberg A.S.M."/>
            <person name="Sedaghat-Telgerd N."/>
            <person name="Lavrijssen B."/>
            <person name="Ohm R.A."/>
            <person name="Hendrickx P.M."/>
            <person name="Scholtmeijer K."/>
            <person name="Baars J.J.P."/>
            <person name="van Peer A."/>
        </authorList>
    </citation>
    <scope>NUCLEOTIDE SEQUENCE [LARGE SCALE GENOMIC DNA]</scope>
    <source>
        <strain evidence="20 21">H119_p4</strain>
    </source>
</reference>
<name>A0A8H7KIM3_AGABI</name>
<evidence type="ECO:0000256" key="4">
    <source>
        <dbReference type="ARBA" id="ARBA00010701"/>
    </source>
</evidence>
<gene>
    <name evidence="20" type="ORF">Agabi119p4_3994</name>
</gene>
<dbReference type="GO" id="GO:0006660">
    <property type="term" value="P:phosphatidylserine catabolic process"/>
    <property type="evidence" value="ECO:0007669"/>
    <property type="project" value="TreeGrafter"/>
</dbReference>
<evidence type="ECO:0000259" key="19">
    <source>
        <dbReference type="Pfam" id="PF01764"/>
    </source>
</evidence>
<dbReference type="GO" id="GO:0034727">
    <property type="term" value="P:piecemeal microautophagy of the nucleus"/>
    <property type="evidence" value="ECO:0007669"/>
    <property type="project" value="TreeGrafter"/>
</dbReference>
<dbReference type="Pfam" id="PF01764">
    <property type="entry name" value="Lipase_3"/>
    <property type="match status" value="1"/>
</dbReference>
<dbReference type="InterPro" id="IPR050805">
    <property type="entry name" value="ATG15_Lipase"/>
</dbReference>
<keyword evidence="8" id="KW-0967">Endosome</keyword>
<dbReference type="InterPro" id="IPR029058">
    <property type="entry name" value="AB_hydrolase_fold"/>
</dbReference>
<dbReference type="Proteomes" id="UP000629468">
    <property type="component" value="Unassembled WGS sequence"/>
</dbReference>
<evidence type="ECO:0000313" key="20">
    <source>
        <dbReference type="EMBL" id="KAF7777922.1"/>
    </source>
</evidence>
<comment type="catalytic activity">
    <reaction evidence="1">
        <text>a triacylglycerol + H2O = a diacylglycerol + a fatty acid + H(+)</text>
        <dbReference type="Rhea" id="RHEA:12044"/>
        <dbReference type="ChEBI" id="CHEBI:15377"/>
        <dbReference type="ChEBI" id="CHEBI:15378"/>
        <dbReference type="ChEBI" id="CHEBI:17855"/>
        <dbReference type="ChEBI" id="CHEBI:18035"/>
        <dbReference type="ChEBI" id="CHEBI:28868"/>
        <dbReference type="EC" id="3.1.1.3"/>
    </reaction>
</comment>